<evidence type="ECO:0000313" key="2">
    <source>
        <dbReference type="Proteomes" id="UP000039865"/>
    </source>
</evidence>
<keyword evidence="2" id="KW-1185">Reference proteome</keyword>
<dbReference type="AlphaFoldDB" id="A0A078A188"/>
<proteinExistence type="predicted"/>
<reference evidence="1 2" key="1">
    <citation type="submission" date="2014-06" db="EMBL/GenBank/DDBJ databases">
        <authorList>
            <person name="Swart Estienne"/>
        </authorList>
    </citation>
    <scope>NUCLEOTIDE SEQUENCE [LARGE SCALE GENOMIC DNA]</scope>
    <source>
        <strain evidence="1 2">130c</strain>
    </source>
</reference>
<dbReference type="InParanoid" id="A0A078A188"/>
<name>A0A078A188_STYLE</name>
<organism evidence="1 2">
    <name type="scientific">Stylonychia lemnae</name>
    <name type="common">Ciliate</name>
    <dbReference type="NCBI Taxonomy" id="5949"/>
    <lineage>
        <taxon>Eukaryota</taxon>
        <taxon>Sar</taxon>
        <taxon>Alveolata</taxon>
        <taxon>Ciliophora</taxon>
        <taxon>Intramacronucleata</taxon>
        <taxon>Spirotrichea</taxon>
        <taxon>Stichotrichia</taxon>
        <taxon>Sporadotrichida</taxon>
        <taxon>Oxytrichidae</taxon>
        <taxon>Stylonychinae</taxon>
        <taxon>Stylonychia</taxon>
    </lineage>
</organism>
<evidence type="ECO:0000313" key="1">
    <source>
        <dbReference type="EMBL" id="CDW75248.1"/>
    </source>
</evidence>
<dbReference type="EMBL" id="CCKQ01004112">
    <property type="protein sequence ID" value="CDW75248.1"/>
    <property type="molecule type" value="Genomic_DNA"/>
</dbReference>
<dbReference type="Proteomes" id="UP000039865">
    <property type="component" value="Unassembled WGS sequence"/>
</dbReference>
<gene>
    <name evidence="1" type="primary">Contig15109.g16108</name>
    <name evidence="1" type="ORF">STYLEM_4235</name>
</gene>
<sequence length="117" mass="13271">MNCANILMDGIIYNDRKCFEVLLACLYPQIKSLLCCGPALSPDFFPFVEVMNLIVFNRHLKNYQFECFYNSSNDPTQLTGELVPDIKTIIDANQVYFEKVLTKGSHPQGALRGTKSQ</sequence>
<protein>
    <submittedName>
        <fullName evidence="1">Uncharacterized protein</fullName>
    </submittedName>
</protein>
<accession>A0A078A188</accession>